<accession>A0A0D2DQR0</accession>
<dbReference type="PROSITE" id="PS00670">
    <property type="entry name" value="D_2_HYDROXYACID_DH_2"/>
    <property type="match status" value="1"/>
</dbReference>
<dbReference type="InterPro" id="IPR006181">
    <property type="entry name" value="D-amino_acid_oxidase_CS"/>
</dbReference>
<keyword evidence="12" id="KW-1185">Reference proteome</keyword>
<dbReference type="OrthoDB" id="9991913at2759"/>
<dbReference type="Pfam" id="PF01266">
    <property type="entry name" value="DAO"/>
    <property type="match status" value="1"/>
</dbReference>
<dbReference type="InterPro" id="IPR006076">
    <property type="entry name" value="FAD-dep_OxRdtase"/>
</dbReference>
<dbReference type="FunFam" id="3.40.50.720:FF:000203">
    <property type="entry name" value="D-3-phosphoglycerate dehydrogenase (SerA)"/>
    <property type="match status" value="1"/>
</dbReference>
<evidence type="ECO:0000259" key="10">
    <source>
        <dbReference type="Pfam" id="PF02826"/>
    </source>
</evidence>
<feature type="domain" description="D-isomer specific 2-hydroxyacid dehydrogenase catalytic" evidence="8">
    <location>
        <begin position="35"/>
        <end position="346"/>
    </location>
</feature>
<dbReference type="PANTHER" id="PTHR11530">
    <property type="entry name" value="D-AMINO ACID OXIDASE"/>
    <property type="match status" value="1"/>
</dbReference>
<comment type="similarity">
    <text evidence="3">Belongs to the DAMOX/DASOX family.</text>
</comment>
<keyword evidence="5" id="KW-0274">FAD</keyword>
<dbReference type="Pfam" id="PF00389">
    <property type="entry name" value="2-Hacid_dh"/>
    <property type="match status" value="1"/>
</dbReference>
<evidence type="ECO:0000256" key="6">
    <source>
        <dbReference type="ARBA" id="ARBA00023002"/>
    </source>
</evidence>
<protein>
    <recommendedName>
        <fullName evidence="13">D-isomer specific 2-hydroxyacid dehydrogenase NAD-binding domain-containing protein</fullName>
    </recommendedName>
</protein>
<dbReference type="InterPro" id="IPR036291">
    <property type="entry name" value="NAD(P)-bd_dom_sf"/>
</dbReference>
<evidence type="ECO:0000256" key="3">
    <source>
        <dbReference type="ARBA" id="ARBA00006730"/>
    </source>
</evidence>
<feature type="domain" description="FAD dependent oxidoreductase" evidence="9">
    <location>
        <begin position="409"/>
        <end position="729"/>
    </location>
</feature>
<proteinExistence type="inferred from homology"/>
<evidence type="ECO:0000259" key="8">
    <source>
        <dbReference type="Pfam" id="PF00389"/>
    </source>
</evidence>
<reference evidence="11 12" key="1">
    <citation type="submission" date="2015-01" db="EMBL/GenBank/DDBJ databases">
        <title>The Genome Sequence of Exophiala oligosperma CBS72588.</title>
        <authorList>
            <consortium name="The Broad Institute Genomics Platform"/>
            <person name="Cuomo C."/>
            <person name="de Hoog S."/>
            <person name="Gorbushina A."/>
            <person name="Stielow B."/>
            <person name="Teixiera M."/>
            <person name="Abouelleil A."/>
            <person name="Chapman S.B."/>
            <person name="Priest M."/>
            <person name="Young S.K."/>
            <person name="Wortman J."/>
            <person name="Nusbaum C."/>
            <person name="Birren B."/>
        </authorList>
    </citation>
    <scope>NUCLEOTIDE SEQUENCE [LARGE SCALE GENOMIC DNA]</scope>
    <source>
        <strain evidence="11 12">CBS 72588</strain>
    </source>
</reference>
<dbReference type="Gene3D" id="3.40.50.720">
    <property type="entry name" value="NAD(P)-binding Rossmann-like Domain"/>
    <property type="match status" value="3"/>
</dbReference>
<dbReference type="HOGENOM" id="CLU_386450_0_0_1"/>
<dbReference type="AlphaFoldDB" id="A0A0D2DQR0"/>
<comment type="cofactor">
    <cofactor evidence="1">
        <name>FAD</name>
        <dbReference type="ChEBI" id="CHEBI:57692"/>
    </cofactor>
</comment>
<dbReference type="InterPro" id="IPR006140">
    <property type="entry name" value="D-isomer_DH_NAD-bd"/>
</dbReference>
<dbReference type="STRING" id="215243.A0A0D2DQR0"/>
<evidence type="ECO:0000259" key="9">
    <source>
        <dbReference type="Pfam" id="PF01266"/>
    </source>
</evidence>
<dbReference type="InterPro" id="IPR006139">
    <property type="entry name" value="D-isomer_2_OHA_DH_cat_dom"/>
</dbReference>
<gene>
    <name evidence="11" type="ORF">PV06_10089</name>
</gene>
<dbReference type="SUPFAM" id="SSF51735">
    <property type="entry name" value="NAD(P)-binding Rossmann-fold domains"/>
    <property type="match status" value="1"/>
</dbReference>
<evidence type="ECO:0000313" key="12">
    <source>
        <dbReference type="Proteomes" id="UP000053342"/>
    </source>
</evidence>
<dbReference type="GO" id="GO:0051287">
    <property type="term" value="F:NAD binding"/>
    <property type="evidence" value="ECO:0007669"/>
    <property type="project" value="InterPro"/>
</dbReference>
<dbReference type="GO" id="GO:0071949">
    <property type="term" value="F:FAD binding"/>
    <property type="evidence" value="ECO:0007669"/>
    <property type="project" value="InterPro"/>
</dbReference>
<dbReference type="Proteomes" id="UP000053342">
    <property type="component" value="Unassembled WGS sequence"/>
</dbReference>
<evidence type="ECO:0000313" key="11">
    <source>
        <dbReference type="EMBL" id="KIW38129.1"/>
    </source>
</evidence>
<dbReference type="EMBL" id="KN847342">
    <property type="protein sequence ID" value="KIW38129.1"/>
    <property type="molecule type" value="Genomic_DNA"/>
</dbReference>
<evidence type="ECO:0000256" key="5">
    <source>
        <dbReference type="ARBA" id="ARBA00022827"/>
    </source>
</evidence>
<dbReference type="SUPFAM" id="SSF52283">
    <property type="entry name" value="Formate/glycerate dehydrogenase catalytic domain-like"/>
    <property type="match status" value="1"/>
</dbReference>
<dbReference type="CDD" id="cd12168">
    <property type="entry name" value="Mand_dh_like"/>
    <property type="match status" value="1"/>
</dbReference>
<evidence type="ECO:0000256" key="7">
    <source>
        <dbReference type="ARBA" id="ARBA00023027"/>
    </source>
</evidence>
<sequence>MAAPKRKVISISYPAWAGEEYMKDFESKYDLHTVIPGDRQTTIDRLAAKAKSDGPFDAIVILMGIKLYEPFDEELLRSLLPQCKIMASASAGYNEFDVDWMSRNGIIFCNSRNAVNESTADLAIFFMLGIIRDVQRLSTSIANGTWRGKLRLDNSQGNPPEGILAPTRDPAGMRLGILGMGSIGKHVARRARVFNMKISYWQRTRLLPDEEALYDATWCSSLDELLSTADVLTLHCPLNDKTEGLIGREQFAKMKDGVFLVNTSRGPVIQEDALIEALESGKVARAGLDVFDNEPKINPYFIRNDRVMIQPHMGGISDIAWQRAYREALENVRSFLETGKAISPVNMAEVQQHRQANGTLTNVPDTGRDYAYEAKNHPLTSLPEVAPSVGNLSLAMYGMANQNGNRSHVGIVGSGIIGLTTALILSQAGYRVTIVARELPGDDSTKWASPWAGAVILPVATDDDRDKKMQLASFRFYWALAHQDPTSGTQTVKVSEYWDDPNHKSTGAWYEKVIPGCRPLTQDELPPGTFSGNRFTALAVNPDVYLVWIKEKLEAEYAVAFIRAGVASLDQARDMIRCEVVVNASGLGAEQLASDPQVVGVRGQTMLVEPPVDISSPSGLMDKEVKIRRGREYTYVLPRLLSGGVIIGGISDEGNLNTEVSPPLREDIIRRVNIMTNGMFKDVKIKRDIVGIRPDRKGGYRLERTGKVVHAYGFGGAGFRYSVGAAQVVKAYIDQLLADQALSSFSKL</sequence>
<dbReference type="GO" id="GO:0019478">
    <property type="term" value="P:D-amino acid catabolic process"/>
    <property type="evidence" value="ECO:0007669"/>
    <property type="project" value="TreeGrafter"/>
</dbReference>
<dbReference type="PANTHER" id="PTHR11530:SF11">
    <property type="entry name" value="D-ASPARTATE OXIDASE"/>
    <property type="match status" value="1"/>
</dbReference>
<name>A0A0D2DQR0_9EURO</name>
<evidence type="ECO:0008006" key="13">
    <source>
        <dbReference type="Google" id="ProtNLM"/>
    </source>
</evidence>
<dbReference type="Pfam" id="PF02826">
    <property type="entry name" value="2-Hacid_dh_C"/>
    <property type="match status" value="1"/>
</dbReference>
<dbReference type="InterPro" id="IPR029753">
    <property type="entry name" value="D-isomer_DH_CS"/>
</dbReference>
<keyword evidence="4" id="KW-0285">Flavoprotein</keyword>
<evidence type="ECO:0000256" key="2">
    <source>
        <dbReference type="ARBA" id="ARBA00005854"/>
    </source>
</evidence>
<feature type="domain" description="D-isomer specific 2-hydroxyacid dehydrogenase NAD-binding" evidence="10">
    <location>
        <begin position="125"/>
        <end position="314"/>
    </location>
</feature>
<organism evidence="11 12">
    <name type="scientific">Exophiala oligosperma</name>
    <dbReference type="NCBI Taxonomy" id="215243"/>
    <lineage>
        <taxon>Eukaryota</taxon>
        <taxon>Fungi</taxon>
        <taxon>Dikarya</taxon>
        <taxon>Ascomycota</taxon>
        <taxon>Pezizomycotina</taxon>
        <taxon>Eurotiomycetes</taxon>
        <taxon>Chaetothyriomycetidae</taxon>
        <taxon>Chaetothyriales</taxon>
        <taxon>Herpotrichiellaceae</taxon>
        <taxon>Exophiala</taxon>
    </lineage>
</organism>
<keyword evidence="6" id="KW-0560">Oxidoreductase</keyword>
<dbReference type="Gene3D" id="3.30.9.10">
    <property type="entry name" value="D-Amino Acid Oxidase, subunit A, domain 2"/>
    <property type="match status" value="1"/>
</dbReference>
<dbReference type="GO" id="GO:0016616">
    <property type="term" value="F:oxidoreductase activity, acting on the CH-OH group of donors, NAD or NADP as acceptor"/>
    <property type="evidence" value="ECO:0007669"/>
    <property type="project" value="InterPro"/>
</dbReference>
<evidence type="ECO:0000256" key="4">
    <source>
        <dbReference type="ARBA" id="ARBA00022630"/>
    </source>
</evidence>
<dbReference type="GeneID" id="27362163"/>
<dbReference type="SUPFAM" id="SSF51971">
    <property type="entry name" value="Nucleotide-binding domain"/>
    <property type="match status" value="1"/>
</dbReference>
<comment type="similarity">
    <text evidence="2">Belongs to the D-isomer specific 2-hydroxyacid dehydrogenase family.</text>
</comment>
<evidence type="ECO:0000256" key="1">
    <source>
        <dbReference type="ARBA" id="ARBA00001974"/>
    </source>
</evidence>
<keyword evidence="7" id="KW-0520">NAD</keyword>
<dbReference type="InterPro" id="IPR023209">
    <property type="entry name" value="DAO"/>
</dbReference>
<dbReference type="VEuPathDB" id="FungiDB:PV06_10089"/>
<dbReference type="SUPFAM" id="SSF54373">
    <property type="entry name" value="FAD-linked reductases, C-terminal domain"/>
    <property type="match status" value="1"/>
</dbReference>
<dbReference type="GO" id="GO:0005737">
    <property type="term" value="C:cytoplasm"/>
    <property type="evidence" value="ECO:0007669"/>
    <property type="project" value="TreeGrafter"/>
</dbReference>
<dbReference type="RefSeq" id="XP_016258345.1">
    <property type="nucleotide sequence ID" value="XM_016411591.1"/>
</dbReference>
<dbReference type="PROSITE" id="PS00677">
    <property type="entry name" value="DAO"/>
    <property type="match status" value="1"/>
</dbReference>
<dbReference type="GO" id="GO:0003884">
    <property type="term" value="F:D-amino-acid oxidase activity"/>
    <property type="evidence" value="ECO:0007669"/>
    <property type="project" value="InterPro"/>
</dbReference>